<evidence type="ECO:0000256" key="7">
    <source>
        <dbReference type="SAM" id="Phobius"/>
    </source>
</evidence>
<feature type="transmembrane region" description="Helical" evidence="7">
    <location>
        <begin position="6"/>
        <end position="27"/>
    </location>
</feature>
<accession>C0GC53</accession>
<reference evidence="8 9" key="1">
    <citation type="submission" date="2009-02" db="EMBL/GenBank/DDBJ databases">
        <title>Sequencing of the draft genome and assembly of Dethiobacter alkaliphilus AHT 1.</title>
        <authorList>
            <consortium name="US DOE Joint Genome Institute (JGI-PGF)"/>
            <person name="Lucas S."/>
            <person name="Copeland A."/>
            <person name="Lapidus A."/>
            <person name="Glavina del Rio T."/>
            <person name="Dalin E."/>
            <person name="Tice H."/>
            <person name="Bruce D."/>
            <person name="Goodwin L."/>
            <person name="Pitluck S."/>
            <person name="Larimer F."/>
            <person name="Land M.L."/>
            <person name="Hauser L."/>
            <person name="Muyzer G."/>
        </authorList>
    </citation>
    <scope>NUCLEOTIDE SEQUENCE [LARGE SCALE GENOMIC DNA]</scope>
    <source>
        <strain evidence="8 9">AHT 1</strain>
    </source>
</reference>
<keyword evidence="3" id="KW-1003">Cell membrane</keyword>
<dbReference type="GO" id="GO:0000041">
    <property type="term" value="P:transition metal ion transport"/>
    <property type="evidence" value="ECO:0007669"/>
    <property type="project" value="InterPro"/>
</dbReference>
<dbReference type="Proteomes" id="UP000006443">
    <property type="component" value="Unassembled WGS sequence"/>
</dbReference>
<dbReference type="NCBIfam" id="NF004907">
    <property type="entry name" value="PRK06265.2-2"/>
    <property type="match status" value="1"/>
</dbReference>
<dbReference type="PANTHER" id="PTHR34229">
    <property type="entry name" value="METAL TRANSPORT PROTEIN HI_1621-RELATED"/>
    <property type="match status" value="1"/>
</dbReference>
<dbReference type="InterPro" id="IPR002751">
    <property type="entry name" value="CbiM/NikMN"/>
</dbReference>
<dbReference type="eggNOG" id="COG0310">
    <property type="taxonomic scope" value="Bacteria"/>
</dbReference>
<evidence type="ECO:0000256" key="2">
    <source>
        <dbReference type="ARBA" id="ARBA00022448"/>
    </source>
</evidence>
<sequence length="207" mass="21486">MHITDGVVSLPVAGAAAAAAGVSLVYAVKNTKEEEIPRLSLLSGAFFVFSLISVPVGPTSVHPLLAGLLGIMLGVKAPIAIFIGLLLQALLFNHGGLTTLGVNLILVAVPALIAAKLFYVLKRLSVFTRAALVGGIGVMACVLLLVLLLLITDQLFAEGQFSVVNILLIGYTPLMIVEAVVTGFAINFLYRSRPGLLGLADNKAQSG</sequence>
<organism evidence="8 9">
    <name type="scientific">Dethiobacter alkaliphilus AHT 1</name>
    <dbReference type="NCBI Taxonomy" id="555088"/>
    <lineage>
        <taxon>Bacteria</taxon>
        <taxon>Bacillati</taxon>
        <taxon>Bacillota</taxon>
        <taxon>Dethiobacteria</taxon>
        <taxon>Dethiobacterales</taxon>
        <taxon>Dethiobacteraceae</taxon>
        <taxon>Dethiobacter</taxon>
    </lineage>
</organism>
<keyword evidence="5 7" id="KW-1133">Transmembrane helix</keyword>
<dbReference type="PANTHER" id="PTHR34229:SF1">
    <property type="entry name" value="METAL TRANSPORT PROTEIN HI_1621-RELATED"/>
    <property type="match status" value="1"/>
</dbReference>
<feature type="transmembrane region" description="Helical" evidence="7">
    <location>
        <begin position="163"/>
        <end position="190"/>
    </location>
</feature>
<evidence type="ECO:0000256" key="1">
    <source>
        <dbReference type="ARBA" id="ARBA00004651"/>
    </source>
</evidence>
<comment type="caution">
    <text evidence="8">The sequence shown here is derived from an EMBL/GenBank/DDBJ whole genome shotgun (WGS) entry which is preliminary data.</text>
</comment>
<comment type="subcellular location">
    <subcellularLocation>
        <location evidence="1">Cell membrane</location>
        <topology evidence="1">Multi-pass membrane protein</topology>
    </subcellularLocation>
</comment>
<keyword evidence="2" id="KW-0813">Transport</keyword>
<keyword evidence="9" id="KW-1185">Reference proteome</keyword>
<dbReference type="Pfam" id="PF01891">
    <property type="entry name" value="CbiM"/>
    <property type="match status" value="1"/>
</dbReference>
<evidence type="ECO:0000256" key="3">
    <source>
        <dbReference type="ARBA" id="ARBA00022475"/>
    </source>
</evidence>
<proteinExistence type="predicted"/>
<name>C0GC53_DETAL</name>
<feature type="transmembrane region" description="Helical" evidence="7">
    <location>
        <begin position="99"/>
        <end position="121"/>
    </location>
</feature>
<feature type="transmembrane region" description="Helical" evidence="7">
    <location>
        <begin position="127"/>
        <end position="151"/>
    </location>
</feature>
<dbReference type="STRING" id="555088.DealDRAFT_0062"/>
<keyword evidence="6 7" id="KW-0472">Membrane</keyword>
<feature type="transmembrane region" description="Helical" evidence="7">
    <location>
        <begin position="39"/>
        <end position="58"/>
    </location>
</feature>
<protein>
    <submittedName>
        <fullName evidence="8">Cobalamin (Vitamin B12) biosynthesis CbiM protein</fullName>
    </submittedName>
</protein>
<feature type="transmembrane region" description="Helical" evidence="7">
    <location>
        <begin position="64"/>
        <end position="87"/>
    </location>
</feature>
<evidence type="ECO:0000313" key="9">
    <source>
        <dbReference type="Proteomes" id="UP000006443"/>
    </source>
</evidence>
<evidence type="ECO:0000256" key="5">
    <source>
        <dbReference type="ARBA" id="ARBA00022989"/>
    </source>
</evidence>
<gene>
    <name evidence="8" type="ORF">DealDRAFT_0062</name>
</gene>
<dbReference type="GO" id="GO:0005886">
    <property type="term" value="C:plasma membrane"/>
    <property type="evidence" value="ECO:0007669"/>
    <property type="project" value="UniProtKB-SubCell"/>
</dbReference>
<evidence type="ECO:0000313" key="8">
    <source>
        <dbReference type="EMBL" id="EEG78788.1"/>
    </source>
</evidence>
<keyword evidence="4 7" id="KW-0812">Transmembrane</keyword>
<dbReference type="EMBL" id="ACJM01000001">
    <property type="protein sequence ID" value="EEG78788.1"/>
    <property type="molecule type" value="Genomic_DNA"/>
</dbReference>
<evidence type="ECO:0000256" key="4">
    <source>
        <dbReference type="ARBA" id="ARBA00022692"/>
    </source>
</evidence>
<dbReference type="AlphaFoldDB" id="C0GC53"/>
<evidence type="ECO:0000256" key="6">
    <source>
        <dbReference type="ARBA" id="ARBA00023136"/>
    </source>
</evidence>
<dbReference type="Gene3D" id="1.10.1760.20">
    <property type="match status" value="1"/>
</dbReference>